<keyword evidence="2" id="KW-0175">Coiled coil</keyword>
<keyword evidence="1" id="KW-0862">Zinc</keyword>
<dbReference type="HOGENOM" id="CLU_787890_0_0_1"/>
<organism evidence="5">
    <name type="scientific">Rhizophagus irregularis (strain DAOM 181602 / DAOM 197198 / MUCL 43194)</name>
    <name type="common">Arbuscular mycorrhizal fungus</name>
    <name type="synonym">Glomus intraradices</name>
    <dbReference type="NCBI Taxonomy" id="747089"/>
    <lineage>
        <taxon>Eukaryota</taxon>
        <taxon>Fungi</taxon>
        <taxon>Fungi incertae sedis</taxon>
        <taxon>Mucoromycota</taxon>
        <taxon>Glomeromycotina</taxon>
        <taxon>Glomeromycetes</taxon>
        <taxon>Glomerales</taxon>
        <taxon>Glomeraceae</taxon>
        <taxon>Rhizophagus</taxon>
    </lineage>
</organism>
<feature type="region of interest" description="Disordered" evidence="3">
    <location>
        <begin position="240"/>
        <end position="276"/>
    </location>
</feature>
<dbReference type="AlphaFoldDB" id="U9THR1"/>
<evidence type="ECO:0000256" key="1">
    <source>
        <dbReference type="PROSITE-ProRule" id="PRU00042"/>
    </source>
</evidence>
<keyword evidence="1" id="KW-0863">Zinc-finger</keyword>
<name>U9THR1_RHIID</name>
<evidence type="ECO:0000259" key="4">
    <source>
        <dbReference type="PROSITE" id="PS50157"/>
    </source>
</evidence>
<accession>U9THR1</accession>
<reference evidence="5" key="1">
    <citation type="submission" date="2013-07" db="EMBL/GenBank/DDBJ databases">
        <title>The genome of an arbuscular mycorrhizal fungus provides insights into the evolution of the oldest plant symbiosis.</title>
        <authorList>
            <consortium name="DOE Joint Genome Institute"/>
            <person name="Tisserant E."/>
            <person name="Malbreil M."/>
            <person name="Kuo A."/>
            <person name="Kohler A."/>
            <person name="Symeonidi A."/>
            <person name="Balestrini R."/>
            <person name="Charron P."/>
            <person name="Duensing N."/>
            <person name="Frei-dit-Frey N."/>
            <person name="Gianinazzi-Pearson V."/>
            <person name="Gilbert B."/>
            <person name="Handa Y."/>
            <person name="Hijri M."/>
            <person name="Kaul R."/>
            <person name="Kawaguchi M."/>
            <person name="Krajinski F."/>
            <person name="Lammers P."/>
            <person name="Lapierre D."/>
            <person name="Masclaux F.G."/>
            <person name="Murat C."/>
            <person name="Morin E."/>
            <person name="Ndikumana S."/>
            <person name="Pagni M."/>
            <person name="Petitpierre D."/>
            <person name="Requena N."/>
            <person name="Rosikiewicz P."/>
            <person name="Riley R."/>
            <person name="Saito K."/>
            <person name="San Clemente H."/>
            <person name="Shapiro H."/>
            <person name="van Tuinen D."/>
            <person name="Becard G."/>
            <person name="Bonfante P."/>
            <person name="Paszkowski U."/>
            <person name="Shachar-Hill Y."/>
            <person name="Young J.P."/>
            <person name="Sanders I.R."/>
            <person name="Henrissat B."/>
            <person name="Rensing S.A."/>
            <person name="Grigoriev I.V."/>
            <person name="Corradi N."/>
            <person name="Roux C."/>
            <person name="Martin F."/>
        </authorList>
    </citation>
    <scope>NUCLEOTIDE SEQUENCE</scope>
    <source>
        <strain evidence="5">DAOM 197198</strain>
    </source>
</reference>
<feature type="domain" description="C2H2-type" evidence="4">
    <location>
        <begin position="303"/>
        <end position="333"/>
    </location>
</feature>
<dbReference type="GO" id="GO:0008270">
    <property type="term" value="F:zinc ion binding"/>
    <property type="evidence" value="ECO:0007669"/>
    <property type="project" value="UniProtKB-KW"/>
</dbReference>
<evidence type="ECO:0000313" key="5">
    <source>
        <dbReference type="EMBL" id="ESA07670.1"/>
    </source>
</evidence>
<evidence type="ECO:0000256" key="3">
    <source>
        <dbReference type="SAM" id="MobiDB-lite"/>
    </source>
</evidence>
<feature type="region of interest" description="Disordered" evidence="3">
    <location>
        <begin position="162"/>
        <end position="181"/>
    </location>
</feature>
<dbReference type="PROSITE" id="PS00028">
    <property type="entry name" value="ZINC_FINGER_C2H2_1"/>
    <property type="match status" value="1"/>
</dbReference>
<evidence type="ECO:0000256" key="2">
    <source>
        <dbReference type="SAM" id="Coils"/>
    </source>
</evidence>
<dbReference type="EMBL" id="KI290056">
    <property type="protein sequence ID" value="ESA07670.1"/>
    <property type="molecule type" value="Genomic_DNA"/>
</dbReference>
<protein>
    <recommendedName>
        <fullName evidence="4">C2H2-type domain-containing protein</fullName>
    </recommendedName>
</protein>
<dbReference type="VEuPathDB" id="FungiDB:RhiirFUN_018886"/>
<feature type="coiled-coil region" evidence="2">
    <location>
        <begin position="4"/>
        <end position="73"/>
    </location>
</feature>
<keyword evidence="1" id="KW-0479">Metal-binding</keyword>
<dbReference type="PROSITE" id="PS50157">
    <property type="entry name" value="ZINC_FINGER_C2H2_2"/>
    <property type="match status" value="1"/>
</dbReference>
<proteinExistence type="predicted"/>
<dbReference type="InterPro" id="IPR013087">
    <property type="entry name" value="Znf_C2H2_type"/>
</dbReference>
<sequence>MGKQSEIEILKEDLNNANQELKKLREENNNITKNSIILMQDEYHKFTRLQNSLQELIDQRSNINKAIDNLKETINQEVVKIRRTTSNNQDESFLNRQIENLKMKNKLQEISLKMAEENSTIAEDSVKLMLEVRKLNAAEILKNYDVSSIPNTSSTQANYLRERISPSLQSQNKDNQSEDYTQRMETQPIETNSAHGNVNNNTNVQGLSTVSTVPFFESLPNNNYHDTRLFENPNAFRNSTASIRGNTNLRKLPTTSTRIGQSKGSTPRTSLNSTSSVSTGRKFKVIANPIPGSPVKSFQKMNYFCEWNLCKRSFNDKFELKKHLKEDHLDSEENSIMKDKITDDLAEVKIEV</sequence>
<gene>
    <name evidence="5" type="ORF">GLOINDRAFT_349392</name>
</gene>